<reference evidence="6" key="1">
    <citation type="submission" date="2017-02" db="UniProtKB">
        <authorList>
            <consortium name="WormBaseParasite"/>
        </authorList>
    </citation>
    <scope>IDENTIFICATION</scope>
</reference>
<dbReference type="PANTHER" id="PTHR22947:SF7">
    <property type="entry name" value="MSP DOMAIN-CONTAINING PROTEIN-RELATED"/>
    <property type="match status" value="1"/>
</dbReference>
<evidence type="ECO:0000313" key="4">
    <source>
        <dbReference type="EMBL" id="VDN00833.1"/>
    </source>
</evidence>
<evidence type="ECO:0000256" key="2">
    <source>
        <dbReference type="SAM" id="MobiDB-lite"/>
    </source>
</evidence>
<evidence type="ECO:0000313" key="6">
    <source>
        <dbReference type="WBParaSite" id="TCLT_0000383201-mRNA-1"/>
    </source>
</evidence>
<feature type="domain" description="MSP" evidence="3">
    <location>
        <begin position="19"/>
        <end position="125"/>
    </location>
</feature>
<dbReference type="PANTHER" id="PTHR22947">
    <property type="entry name" value="MAJOR SPERM PROTEIN"/>
    <property type="match status" value="1"/>
</dbReference>
<keyword evidence="1" id="KW-0963">Cytoplasm</keyword>
<evidence type="ECO:0000259" key="3">
    <source>
        <dbReference type="PROSITE" id="PS50202"/>
    </source>
</evidence>
<feature type="region of interest" description="Disordered" evidence="2">
    <location>
        <begin position="1"/>
        <end position="38"/>
    </location>
</feature>
<dbReference type="Gene3D" id="2.60.40.10">
    <property type="entry name" value="Immunoglobulins"/>
    <property type="match status" value="1"/>
</dbReference>
<dbReference type="Proteomes" id="UP000276776">
    <property type="component" value="Unassembled WGS sequence"/>
</dbReference>
<accession>A0A0N5CUA3</accession>
<feature type="compositionally biased region" description="Low complexity" evidence="2">
    <location>
        <begin position="1"/>
        <end position="18"/>
    </location>
</feature>
<dbReference type="WBParaSite" id="TCLT_0000383201-mRNA-1">
    <property type="protein sequence ID" value="TCLT_0000383201-mRNA-1"/>
    <property type="gene ID" value="TCLT_0000383201"/>
</dbReference>
<keyword evidence="5" id="KW-1185">Reference proteome</keyword>
<dbReference type="SUPFAM" id="SSF49354">
    <property type="entry name" value="PapD-like"/>
    <property type="match status" value="1"/>
</dbReference>
<proteinExistence type="predicted"/>
<dbReference type="Pfam" id="PF00635">
    <property type="entry name" value="Motile_Sperm"/>
    <property type="match status" value="1"/>
</dbReference>
<reference evidence="4 5" key="2">
    <citation type="submission" date="2018-11" db="EMBL/GenBank/DDBJ databases">
        <authorList>
            <consortium name="Pathogen Informatics"/>
        </authorList>
    </citation>
    <scope>NUCLEOTIDE SEQUENCE [LARGE SCALE GENOMIC DNA]</scope>
</reference>
<dbReference type="STRING" id="103827.A0A0N5CUA3"/>
<gene>
    <name evidence="4" type="ORF">TCLT_LOCUS3821</name>
</gene>
<evidence type="ECO:0000256" key="1">
    <source>
        <dbReference type="RuleBase" id="RU003425"/>
    </source>
</evidence>
<dbReference type="AlphaFoldDB" id="A0A0N5CUA3"/>
<protein>
    <recommendedName>
        <fullName evidence="1">Major sperm protein</fullName>
    </recommendedName>
</protein>
<dbReference type="InterPro" id="IPR008962">
    <property type="entry name" value="PapD-like_sf"/>
</dbReference>
<name>A0A0N5CUA3_THECL</name>
<evidence type="ECO:0000313" key="5">
    <source>
        <dbReference type="Proteomes" id="UP000276776"/>
    </source>
</evidence>
<comment type="function">
    <text evidence="1">Central component in molecular interactions underlying sperm crawling. Forms an extensive filament system that extends from sperm villipoda, along the leading edge of the pseudopod.</text>
</comment>
<dbReference type="InterPro" id="IPR000535">
    <property type="entry name" value="MSP_dom"/>
</dbReference>
<dbReference type="PROSITE" id="PS50202">
    <property type="entry name" value="MSP"/>
    <property type="match status" value="1"/>
</dbReference>
<organism evidence="6">
    <name type="scientific">Thelazia callipaeda</name>
    <name type="common">Oriental eyeworm</name>
    <name type="synonym">Parasitic nematode</name>
    <dbReference type="NCBI Taxonomy" id="103827"/>
    <lineage>
        <taxon>Eukaryota</taxon>
        <taxon>Metazoa</taxon>
        <taxon>Ecdysozoa</taxon>
        <taxon>Nematoda</taxon>
        <taxon>Chromadorea</taxon>
        <taxon>Rhabditida</taxon>
        <taxon>Spirurina</taxon>
        <taxon>Spiruromorpha</taxon>
        <taxon>Thelazioidea</taxon>
        <taxon>Thelaziidae</taxon>
        <taxon>Thelazia</taxon>
    </lineage>
</organism>
<dbReference type="EMBL" id="UYYF01004267">
    <property type="protein sequence ID" value="VDN00833.1"/>
    <property type="molecule type" value="Genomic_DNA"/>
</dbReference>
<sequence>MGDAPEGAPEGAPSAVPPTLNIDPPAAQVPASGGQSVHQVANPCGVRLAFKVKSTNNNDYRLKPVYGFVEAGASAPLEITRTAGPPKEDKFVIQFKEAAPDACDAAALFKEGPPTGEVTLPIMAQ</sequence>
<dbReference type="OrthoDB" id="264603at2759"/>
<dbReference type="InterPro" id="IPR051774">
    <property type="entry name" value="Sperm-specific_class_P"/>
</dbReference>
<dbReference type="OMA" id="QVANPCG"/>
<dbReference type="InterPro" id="IPR013783">
    <property type="entry name" value="Ig-like_fold"/>
</dbReference>
<keyword evidence="1" id="KW-0206">Cytoskeleton</keyword>